<dbReference type="PATRIC" id="fig|1121335.3.peg.1308"/>
<dbReference type="EMBL" id="CP004044">
    <property type="protein sequence ID" value="AGC68321.1"/>
    <property type="molecule type" value="Genomic_DNA"/>
</dbReference>
<dbReference type="Proteomes" id="UP000011220">
    <property type="component" value="Chromosome"/>
</dbReference>
<gene>
    <name evidence="1" type="ordered locus">Cst_c13300</name>
</gene>
<dbReference type="STRING" id="1121335.Cst_c13300"/>
<name>L7VPE1_THES1</name>
<reference evidence="1 2" key="1">
    <citation type="journal article" date="2013" name="Genome Announc.">
        <title>Complete genome sequence of Clostridium stercorarium subsp. stercorarium strain DSM 8532, a thermophilic degrader of plant cell wall fibers.</title>
        <authorList>
            <person name="Poehlein A."/>
            <person name="Zverlov V.V."/>
            <person name="Daniel R."/>
            <person name="Schwarz W.H."/>
            <person name="Liebl W."/>
        </authorList>
    </citation>
    <scope>NUCLEOTIDE SEQUENCE [LARGE SCALE GENOMIC DNA]</scope>
    <source>
        <strain evidence="2">ATCC 35414 / DSM 8532 / NCIMB 11754</strain>
    </source>
</reference>
<dbReference type="AlphaFoldDB" id="L7VPE1"/>
<accession>L7VPE1</accession>
<keyword evidence="2" id="KW-1185">Reference proteome</keyword>
<protein>
    <submittedName>
        <fullName evidence="1">Uncharacterized protein</fullName>
    </submittedName>
</protein>
<evidence type="ECO:0000313" key="1">
    <source>
        <dbReference type="EMBL" id="AGC68321.1"/>
    </source>
</evidence>
<organism evidence="1 2">
    <name type="scientific">Thermoclostridium stercorarium (strain ATCC 35414 / DSM 8532 / NCIMB 11754)</name>
    <name type="common">Clostridium stercorarium</name>
    <dbReference type="NCBI Taxonomy" id="1121335"/>
    <lineage>
        <taxon>Bacteria</taxon>
        <taxon>Bacillati</taxon>
        <taxon>Bacillota</taxon>
        <taxon>Clostridia</taxon>
        <taxon>Eubacteriales</taxon>
        <taxon>Oscillospiraceae</taxon>
        <taxon>Thermoclostridium</taxon>
    </lineage>
</organism>
<evidence type="ECO:0000313" key="2">
    <source>
        <dbReference type="Proteomes" id="UP000011220"/>
    </source>
</evidence>
<proteinExistence type="predicted"/>
<dbReference type="KEGG" id="css:Cst_c13300"/>
<sequence length="45" mass="5339">MKKSIPLNFGNTQFLFFNPLYYLLDDIILTVYLDKKEVFSVFSSE</sequence>